<evidence type="ECO:0008006" key="11">
    <source>
        <dbReference type="Google" id="ProtNLM"/>
    </source>
</evidence>
<dbReference type="PANTHER" id="PTHR33281:SF19">
    <property type="entry name" value="VOLTAGE-DEPENDENT ANION CHANNEL-FORMING PROTEIN YNEE"/>
    <property type="match status" value="1"/>
</dbReference>
<keyword evidence="4 8" id="KW-0812">Transmembrane</keyword>
<evidence type="ECO:0000256" key="7">
    <source>
        <dbReference type="ARBA" id="ARBA00023136"/>
    </source>
</evidence>
<evidence type="ECO:0000256" key="4">
    <source>
        <dbReference type="ARBA" id="ARBA00022692"/>
    </source>
</evidence>
<dbReference type="AlphaFoldDB" id="A0AAD2CK00"/>
<accession>A0AAD2CK00</accession>
<evidence type="ECO:0000256" key="3">
    <source>
        <dbReference type="ARBA" id="ARBA00022475"/>
    </source>
</evidence>
<feature type="transmembrane region" description="Helical" evidence="8">
    <location>
        <begin position="27"/>
        <end position="49"/>
    </location>
</feature>
<comment type="subcellular location">
    <subcellularLocation>
        <location evidence="1">Cell membrane</location>
        <topology evidence="1">Multi-pass membrane protein</topology>
    </subcellularLocation>
</comment>
<keyword evidence="3" id="KW-1003">Cell membrane</keyword>
<dbReference type="GO" id="GO:0005886">
    <property type="term" value="C:plasma membrane"/>
    <property type="evidence" value="ECO:0007669"/>
    <property type="project" value="UniProtKB-SubCell"/>
</dbReference>
<dbReference type="GO" id="GO:0005254">
    <property type="term" value="F:chloride channel activity"/>
    <property type="evidence" value="ECO:0007669"/>
    <property type="project" value="InterPro"/>
</dbReference>
<comment type="caution">
    <text evidence="9">The sequence shown here is derived from an EMBL/GenBank/DDBJ whole genome shotgun (WGS) entry which is preliminary data.</text>
</comment>
<dbReference type="Proteomes" id="UP001295423">
    <property type="component" value="Unassembled WGS sequence"/>
</dbReference>
<gene>
    <name evidence="9" type="ORF">CYCCA115_LOCUS4467</name>
</gene>
<organism evidence="9 10">
    <name type="scientific">Cylindrotheca closterium</name>
    <dbReference type="NCBI Taxonomy" id="2856"/>
    <lineage>
        <taxon>Eukaryota</taxon>
        <taxon>Sar</taxon>
        <taxon>Stramenopiles</taxon>
        <taxon>Ochrophyta</taxon>
        <taxon>Bacillariophyta</taxon>
        <taxon>Bacillariophyceae</taxon>
        <taxon>Bacillariophycidae</taxon>
        <taxon>Bacillariales</taxon>
        <taxon>Bacillariaceae</taxon>
        <taxon>Cylindrotheca</taxon>
    </lineage>
</organism>
<dbReference type="EMBL" id="CAKOGP040000446">
    <property type="protein sequence ID" value="CAJ1935129.1"/>
    <property type="molecule type" value="Genomic_DNA"/>
</dbReference>
<sequence length="362" mass="41031">MKLPGEFAVHYETRNHWAVITQLHGSVYIYIWKYCVFNVLMMLLDFFVFDDLMAKHGIKITDKGHTISIFFVAFFCVTRANMALARFNTARSNLGGMLASIRALTDAVASHTMDDQTEAAKAWRNKLAYHSCLTLRVAMAACDFEDKQVMPWDVPEMDDETKTKIMRASQSKGIADQWGYAKRTPKEEAYRVPFVMAQILRMTLYEHKTALEGGELPVGFLLKFNSLIDGFVNSYNAQNKMFTTPMPFPMVQMARTMMFLWVYTLPFALSSDGSTILVHCVVVMLLTYAFMGLETVSLQLDDPFGNDENDFDNLGMAKTVFEDVIRSIDMVDGTEWALKVRASMKGDPAEDKFPSESTSLLV</sequence>
<evidence type="ECO:0000256" key="1">
    <source>
        <dbReference type="ARBA" id="ARBA00004651"/>
    </source>
</evidence>
<evidence type="ECO:0000256" key="2">
    <source>
        <dbReference type="ARBA" id="ARBA00022448"/>
    </source>
</evidence>
<dbReference type="InterPro" id="IPR044669">
    <property type="entry name" value="YneE/VCCN1/2-like"/>
</dbReference>
<evidence type="ECO:0000313" key="10">
    <source>
        <dbReference type="Proteomes" id="UP001295423"/>
    </source>
</evidence>
<keyword evidence="10" id="KW-1185">Reference proteome</keyword>
<proteinExistence type="predicted"/>
<keyword evidence="7 8" id="KW-0472">Membrane</keyword>
<dbReference type="PANTHER" id="PTHR33281">
    <property type="entry name" value="UPF0187 PROTEIN YNEE"/>
    <property type="match status" value="1"/>
</dbReference>
<name>A0AAD2CK00_9STRA</name>
<keyword evidence="6" id="KW-0406">Ion transport</keyword>
<evidence type="ECO:0000313" key="9">
    <source>
        <dbReference type="EMBL" id="CAJ1935129.1"/>
    </source>
</evidence>
<evidence type="ECO:0000256" key="8">
    <source>
        <dbReference type="SAM" id="Phobius"/>
    </source>
</evidence>
<reference evidence="9" key="1">
    <citation type="submission" date="2023-08" db="EMBL/GenBank/DDBJ databases">
        <authorList>
            <person name="Audoor S."/>
            <person name="Bilcke G."/>
        </authorList>
    </citation>
    <scope>NUCLEOTIDE SEQUENCE</scope>
</reference>
<protein>
    <recommendedName>
        <fullName evidence="11">Bestrophin homolog</fullName>
    </recommendedName>
</protein>
<evidence type="ECO:0000256" key="5">
    <source>
        <dbReference type="ARBA" id="ARBA00022989"/>
    </source>
</evidence>
<keyword evidence="5 8" id="KW-1133">Transmembrane helix</keyword>
<keyword evidence="2" id="KW-0813">Transport</keyword>
<dbReference type="Pfam" id="PF25539">
    <property type="entry name" value="Bestrophin_2"/>
    <property type="match status" value="1"/>
</dbReference>
<evidence type="ECO:0000256" key="6">
    <source>
        <dbReference type="ARBA" id="ARBA00023065"/>
    </source>
</evidence>